<dbReference type="GO" id="GO:0022857">
    <property type="term" value="F:transmembrane transporter activity"/>
    <property type="evidence" value="ECO:0007669"/>
    <property type="project" value="TreeGrafter"/>
</dbReference>
<dbReference type="InterPro" id="IPR050250">
    <property type="entry name" value="Macrolide_Exporter_MacB"/>
</dbReference>
<evidence type="ECO:0000256" key="1">
    <source>
        <dbReference type="ARBA" id="ARBA00004651"/>
    </source>
</evidence>
<feature type="transmembrane region" description="Helical" evidence="6">
    <location>
        <begin position="744"/>
        <end position="765"/>
    </location>
</feature>
<evidence type="ECO:0000313" key="10">
    <source>
        <dbReference type="Proteomes" id="UP000288227"/>
    </source>
</evidence>
<feature type="domain" description="MacB-like periplasmic core" evidence="8">
    <location>
        <begin position="446"/>
        <end position="652"/>
    </location>
</feature>
<keyword evidence="3 6" id="KW-0812">Transmembrane</keyword>
<accession>A0A401UEK9</accession>
<dbReference type="PROSITE" id="PS51257">
    <property type="entry name" value="PROKAR_LIPOPROTEIN"/>
    <property type="match status" value="1"/>
</dbReference>
<feature type="transmembrane region" description="Helical" evidence="6">
    <location>
        <begin position="777"/>
        <end position="799"/>
    </location>
</feature>
<feature type="transmembrane region" description="Helical" evidence="6">
    <location>
        <begin position="20"/>
        <end position="41"/>
    </location>
</feature>
<feature type="transmembrane region" description="Helical" evidence="6">
    <location>
        <begin position="353"/>
        <end position="371"/>
    </location>
</feature>
<dbReference type="InterPro" id="IPR003838">
    <property type="entry name" value="ABC3_permease_C"/>
</dbReference>
<dbReference type="PANTHER" id="PTHR30572">
    <property type="entry name" value="MEMBRANE COMPONENT OF TRANSPORTER-RELATED"/>
    <property type="match status" value="1"/>
</dbReference>
<feature type="domain" description="MacB-like periplasmic core" evidence="8">
    <location>
        <begin position="20"/>
        <end position="239"/>
    </location>
</feature>
<dbReference type="OrthoDB" id="5933722at2"/>
<evidence type="ECO:0000256" key="4">
    <source>
        <dbReference type="ARBA" id="ARBA00022989"/>
    </source>
</evidence>
<feature type="transmembrane region" description="Helical" evidence="6">
    <location>
        <begin position="392"/>
        <end position="414"/>
    </location>
</feature>
<comment type="subcellular location">
    <subcellularLocation>
        <location evidence="1">Cell membrane</location>
        <topology evidence="1">Multi-pass membrane protein</topology>
    </subcellularLocation>
</comment>
<evidence type="ECO:0000256" key="6">
    <source>
        <dbReference type="SAM" id="Phobius"/>
    </source>
</evidence>
<protein>
    <submittedName>
        <fullName evidence="9">ABC transporter permease</fullName>
    </submittedName>
</protein>
<keyword evidence="5 6" id="KW-0472">Membrane</keyword>
<dbReference type="PANTHER" id="PTHR30572:SF18">
    <property type="entry name" value="ABC-TYPE MACROLIDE FAMILY EXPORT SYSTEM PERMEASE COMPONENT 2"/>
    <property type="match status" value="1"/>
</dbReference>
<dbReference type="Pfam" id="PF12704">
    <property type="entry name" value="MacB_PCD"/>
    <property type="match status" value="2"/>
</dbReference>
<comment type="caution">
    <text evidence="9">The sequence shown here is derived from an EMBL/GenBank/DDBJ whole genome shotgun (WGS) entry which is preliminary data.</text>
</comment>
<feature type="transmembrane region" description="Helical" evidence="6">
    <location>
        <begin position="296"/>
        <end position="317"/>
    </location>
</feature>
<organism evidence="9 10">
    <name type="scientific">Chryseotalea sanaruensis</name>
    <dbReference type="NCBI Taxonomy" id="2482724"/>
    <lineage>
        <taxon>Bacteria</taxon>
        <taxon>Pseudomonadati</taxon>
        <taxon>Bacteroidota</taxon>
        <taxon>Cytophagia</taxon>
        <taxon>Cytophagales</taxon>
        <taxon>Chryseotaleaceae</taxon>
        <taxon>Chryseotalea</taxon>
    </lineage>
</organism>
<sequence>MLRNHLKIAFRNLLKQKTFTLINAFGLAIGVASCVLLGLYVNHELSYDKGFKDSDRIHRIVLERKYPDQTSIIAGVPHSLASVAVQDYPEIQRATTICGPFDDMMISYKSTNNADIKFLENDVYAADSNFFKIFSFNIIKGDRETMLLHPKSMILTESTAKRHFGDQDPFGKLITMSGNVFTVTGICEDPPANTHFKFGLIISINTIERFNLENFNKPDVYCYLKLNKEANPALLEAKLDVMVDKYAAADFEKVNKSSWSEYKKAGNGYHYFLCPLTDVYLYPENIGGMKPGGNIISIRIMIVIVVLILVVACINFINLATARSSERAMEVGVKKVLGSSRNQLVFQFLNESLLVSFLGVAIGAMLITLLLPHFSQFTDINLQIDFGIQEGIVLIIVATALGVLAGIYPSFVLSSFKPVTVLKGAFTSTSKGKWIRNGLVVFQFCISISLVICTVIMQQQMNFISQKDLGYDEENLVVIEGNFHMRPNFTSSLIKELKLMPQVVSAAGSLSMPTIAGIYPQQYRSEGSPEIKSIHTMYAGDEFAEVMDFKLMEGKLFSENTNDSLSIILNESAVKTLGLKNPIGEKINFIEQTYGTGNQTTFTIVGIIKDFHYETLHQEIKPLIIQSNEVIFNRMSFVVVRLRQGENTSAISEMENKWRALASDMPFQFRFLDNVLDAHYKKEKRMGEIFTLFSCLSIIVGCIGLFGLSAYTIGLRMKEIGIRKVFGASVTNIHVLLSMDFIKMILISFFIAVPVSIYVMDIWWLQEFPFRIEISPWTILVSGLVALVIAWITVGYQSFKASVQNPIKILRNE</sequence>
<feature type="domain" description="ABC3 transporter permease C-terminal" evidence="7">
    <location>
        <begin position="302"/>
        <end position="416"/>
    </location>
</feature>
<name>A0A401UEK9_9BACT</name>
<evidence type="ECO:0000259" key="8">
    <source>
        <dbReference type="Pfam" id="PF12704"/>
    </source>
</evidence>
<gene>
    <name evidence="9" type="ORF">SanaruYs_35820</name>
</gene>
<dbReference type="EMBL" id="BHXQ01000007">
    <property type="protein sequence ID" value="GCC53339.1"/>
    <property type="molecule type" value="Genomic_DNA"/>
</dbReference>
<evidence type="ECO:0000313" key="9">
    <source>
        <dbReference type="EMBL" id="GCC53339.1"/>
    </source>
</evidence>
<keyword evidence="4 6" id="KW-1133">Transmembrane helix</keyword>
<evidence type="ECO:0000259" key="7">
    <source>
        <dbReference type="Pfam" id="PF02687"/>
    </source>
</evidence>
<evidence type="ECO:0000256" key="5">
    <source>
        <dbReference type="ARBA" id="ARBA00023136"/>
    </source>
</evidence>
<dbReference type="Pfam" id="PF02687">
    <property type="entry name" value="FtsX"/>
    <property type="match status" value="2"/>
</dbReference>
<evidence type="ECO:0000256" key="3">
    <source>
        <dbReference type="ARBA" id="ARBA00022692"/>
    </source>
</evidence>
<dbReference type="InterPro" id="IPR025857">
    <property type="entry name" value="MacB_PCD"/>
</dbReference>
<reference evidence="9 10" key="1">
    <citation type="submission" date="2018-11" db="EMBL/GenBank/DDBJ databases">
        <title>Chryseotalea sanarue gen. nov., sp., nov., a member of the family Cytophagaceae, isolated from a brackish lake in Hamamatsu Japan.</title>
        <authorList>
            <person name="Maejima Y."/>
            <person name="Iino T."/>
            <person name="Muraguchi Y."/>
            <person name="Fukuda K."/>
            <person name="Ohkuma M."/>
            <person name="Moriuchi R."/>
            <person name="Dohra H."/>
            <person name="Kimbara K."/>
            <person name="Shintani M."/>
        </authorList>
    </citation>
    <scope>NUCLEOTIDE SEQUENCE [LARGE SCALE GENOMIC DNA]</scope>
    <source>
        <strain evidence="9 10">Ys</strain>
    </source>
</reference>
<dbReference type="AlphaFoldDB" id="A0A401UEK9"/>
<feature type="transmembrane region" description="Helical" evidence="6">
    <location>
        <begin position="434"/>
        <end position="457"/>
    </location>
</feature>
<feature type="transmembrane region" description="Helical" evidence="6">
    <location>
        <begin position="689"/>
        <end position="714"/>
    </location>
</feature>
<dbReference type="RefSeq" id="WP_127123986.1">
    <property type="nucleotide sequence ID" value="NZ_BHXQ01000007.1"/>
</dbReference>
<keyword evidence="2" id="KW-1003">Cell membrane</keyword>
<dbReference type="GO" id="GO:0005886">
    <property type="term" value="C:plasma membrane"/>
    <property type="evidence" value="ECO:0007669"/>
    <property type="project" value="UniProtKB-SubCell"/>
</dbReference>
<proteinExistence type="predicted"/>
<keyword evidence="10" id="KW-1185">Reference proteome</keyword>
<dbReference type="Proteomes" id="UP000288227">
    <property type="component" value="Unassembled WGS sequence"/>
</dbReference>
<feature type="domain" description="ABC3 transporter permease C-terminal" evidence="7">
    <location>
        <begin position="692"/>
        <end position="806"/>
    </location>
</feature>
<evidence type="ECO:0000256" key="2">
    <source>
        <dbReference type="ARBA" id="ARBA00022475"/>
    </source>
</evidence>